<feature type="region of interest" description="Disordered" evidence="1">
    <location>
        <begin position="1"/>
        <end position="163"/>
    </location>
</feature>
<sequence>MEYGYSKPREEYASKTRTRVQSPEHERHRGCAPSEGERCPRSRNGGRRSRQVENPRRFNLGIIQSRRRRTSLSSTTATGRSQTLKRGRDNNQQGINCPRKCRRESSPVDNDRARTRCGSKNCGSVSKADTKEKYSEGNGSPGLRRGNKCLKTSATPGLDSRDG</sequence>
<evidence type="ECO:0000313" key="3">
    <source>
        <dbReference type="Proteomes" id="UP000015441"/>
    </source>
</evidence>
<dbReference type="HOGENOM" id="CLU_1626757_0_0_1"/>
<feature type="compositionally biased region" description="Basic and acidic residues" evidence="1">
    <location>
        <begin position="103"/>
        <end position="114"/>
    </location>
</feature>
<keyword evidence="3" id="KW-1185">Reference proteome</keyword>
<gene>
    <name evidence="2" type="ORF">BGHDH14_bgh03419</name>
</gene>
<dbReference type="AlphaFoldDB" id="N1JB14"/>
<dbReference type="InParanoid" id="N1JB14"/>
<name>N1JB14_BLUG1</name>
<feature type="compositionally biased region" description="Basic and acidic residues" evidence="1">
    <location>
        <begin position="22"/>
        <end position="40"/>
    </location>
</feature>
<accession>N1JB14</accession>
<organism evidence="2 3">
    <name type="scientific">Blumeria graminis f. sp. hordei (strain DH14)</name>
    <name type="common">Barley powdery mildew</name>
    <name type="synonym">Oidium monilioides f. sp. hordei</name>
    <dbReference type="NCBI Taxonomy" id="546991"/>
    <lineage>
        <taxon>Eukaryota</taxon>
        <taxon>Fungi</taxon>
        <taxon>Dikarya</taxon>
        <taxon>Ascomycota</taxon>
        <taxon>Pezizomycotina</taxon>
        <taxon>Leotiomycetes</taxon>
        <taxon>Erysiphales</taxon>
        <taxon>Erysiphaceae</taxon>
        <taxon>Blumeria</taxon>
        <taxon>Blumeria hordei</taxon>
    </lineage>
</organism>
<evidence type="ECO:0000256" key="1">
    <source>
        <dbReference type="SAM" id="MobiDB-lite"/>
    </source>
</evidence>
<evidence type="ECO:0000313" key="2">
    <source>
        <dbReference type="EMBL" id="CCU75092.1"/>
    </source>
</evidence>
<proteinExistence type="predicted"/>
<feature type="compositionally biased region" description="Low complexity" evidence="1">
    <location>
        <begin position="71"/>
        <end position="81"/>
    </location>
</feature>
<dbReference type="EMBL" id="CAUH01000960">
    <property type="protein sequence ID" value="CCU75092.1"/>
    <property type="molecule type" value="Genomic_DNA"/>
</dbReference>
<dbReference type="Proteomes" id="UP000015441">
    <property type="component" value="Unassembled WGS sequence"/>
</dbReference>
<reference evidence="2 3" key="1">
    <citation type="journal article" date="2010" name="Science">
        <title>Genome expansion and gene loss in powdery mildew fungi reveal tradeoffs in extreme parasitism.</title>
        <authorList>
            <person name="Spanu P.D."/>
            <person name="Abbott J.C."/>
            <person name="Amselem J."/>
            <person name="Burgis T.A."/>
            <person name="Soanes D.M."/>
            <person name="Stueber K."/>
            <person name="Ver Loren van Themaat E."/>
            <person name="Brown J.K.M."/>
            <person name="Butcher S.A."/>
            <person name="Gurr S.J."/>
            <person name="Lebrun M.-H."/>
            <person name="Ridout C.J."/>
            <person name="Schulze-Lefert P."/>
            <person name="Talbot N.J."/>
            <person name="Ahmadinejad N."/>
            <person name="Ametz C."/>
            <person name="Barton G.R."/>
            <person name="Benjdia M."/>
            <person name="Bidzinski P."/>
            <person name="Bindschedler L.V."/>
            <person name="Both M."/>
            <person name="Brewer M.T."/>
            <person name="Cadle-Davidson L."/>
            <person name="Cadle-Davidson M.M."/>
            <person name="Collemare J."/>
            <person name="Cramer R."/>
            <person name="Frenkel O."/>
            <person name="Godfrey D."/>
            <person name="Harriman J."/>
            <person name="Hoede C."/>
            <person name="King B.C."/>
            <person name="Klages S."/>
            <person name="Kleemann J."/>
            <person name="Knoll D."/>
            <person name="Koti P.S."/>
            <person name="Kreplak J."/>
            <person name="Lopez-Ruiz F.J."/>
            <person name="Lu X."/>
            <person name="Maekawa T."/>
            <person name="Mahanil S."/>
            <person name="Micali C."/>
            <person name="Milgroom M.G."/>
            <person name="Montana G."/>
            <person name="Noir S."/>
            <person name="O'Connell R.J."/>
            <person name="Oberhaensli S."/>
            <person name="Parlange F."/>
            <person name="Pedersen C."/>
            <person name="Quesneville H."/>
            <person name="Reinhardt R."/>
            <person name="Rott M."/>
            <person name="Sacristan S."/>
            <person name="Schmidt S.M."/>
            <person name="Schoen M."/>
            <person name="Skamnioti P."/>
            <person name="Sommer H."/>
            <person name="Stephens A."/>
            <person name="Takahara H."/>
            <person name="Thordal-Christensen H."/>
            <person name="Vigouroux M."/>
            <person name="Wessling R."/>
            <person name="Wicker T."/>
            <person name="Panstruga R."/>
        </authorList>
    </citation>
    <scope>NUCLEOTIDE SEQUENCE [LARGE SCALE GENOMIC DNA]</scope>
    <source>
        <strain evidence="2">DH14</strain>
    </source>
</reference>
<comment type="caution">
    <text evidence="2">The sequence shown here is derived from an EMBL/GenBank/DDBJ whole genome shotgun (WGS) entry which is preliminary data.</text>
</comment>
<protein>
    <submittedName>
        <fullName evidence="2">EKA-like protein</fullName>
    </submittedName>
</protein>